<organism evidence="2">
    <name type="scientific">Chromera velia CCMP2878</name>
    <dbReference type="NCBI Taxonomy" id="1169474"/>
    <lineage>
        <taxon>Eukaryota</taxon>
        <taxon>Sar</taxon>
        <taxon>Alveolata</taxon>
        <taxon>Colpodellida</taxon>
        <taxon>Chromeraceae</taxon>
        <taxon>Chromera</taxon>
    </lineage>
</organism>
<evidence type="ECO:0000313" key="2">
    <source>
        <dbReference type="EMBL" id="CEM48817.1"/>
    </source>
</evidence>
<protein>
    <submittedName>
        <fullName evidence="2">Uncharacterized protein</fullName>
    </submittedName>
</protein>
<name>A0A0G4HWH6_9ALVE</name>
<dbReference type="VEuPathDB" id="CryptoDB:Cvel_9040"/>
<accession>A0A0G4HWH6</accession>
<dbReference type="EMBL" id="CDMZ01004154">
    <property type="protein sequence ID" value="CEM48817.1"/>
    <property type="molecule type" value="Genomic_DNA"/>
</dbReference>
<proteinExistence type="predicted"/>
<gene>
    <name evidence="2" type="ORF">Cvel_9040</name>
</gene>
<feature type="region of interest" description="Disordered" evidence="1">
    <location>
        <begin position="121"/>
        <end position="153"/>
    </location>
</feature>
<dbReference type="PhylomeDB" id="A0A0G4HWH6"/>
<sequence>MGRPVLIIIDGEKAGAGQLVDACCCSDGTTHHPVEMRQGPPYTRSGKGMLSFVERANQKNQEITFTLMQDERHRFPLGATHLVAMEGCWTLLFLAAVRLRSHRAAGPAFLTDRNLFDPTESVLRRRGTSRNRAALPPPAATGGMGDASASAAATAGEGSSSLFSASGEAAAAEGGAGMGGDLHDVTLAEA</sequence>
<dbReference type="AlphaFoldDB" id="A0A0G4HWH6"/>
<reference evidence="2" key="1">
    <citation type="submission" date="2014-11" db="EMBL/GenBank/DDBJ databases">
        <authorList>
            <person name="Otto D Thomas"/>
            <person name="Naeem Raeece"/>
        </authorList>
    </citation>
    <scope>NUCLEOTIDE SEQUENCE</scope>
</reference>
<evidence type="ECO:0000256" key="1">
    <source>
        <dbReference type="SAM" id="MobiDB-lite"/>
    </source>
</evidence>